<protein>
    <submittedName>
        <fullName evidence="1">Uncharacterized protein</fullName>
    </submittedName>
</protein>
<dbReference type="EMBL" id="LZYH01000654">
    <property type="protein sequence ID" value="OFC56193.1"/>
    <property type="molecule type" value="Genomic_DNA"/>
</dbReference>
<proteinExistence type="predicted"/>
<sequence length="93" mass="10266">MIPVTPDRLGTHSLGADLDVLYRRFAVRDLHLVVNRVDPSRVDQEFAAIRRAFPALSLHVVPEVTDPVADIRQRMEGAQIAPWEALGAALLDG</sequence>
<reference evidence="1 2" key="1">
    <citation type="submission" date="2016-06" db="EMBL/GenBank/DDBJ databases">
        <title>Gene turnover analysis identifies the evolutionary adaptation of the extremophile Acidithiobacillus caldus.</title>
        <authorList>
            <person name="Zhang X."/>
        </authorList>
    </citation>
    <scope>NUCLEOTIDE SEQUENCE [LARGE SCALE GENOMIC DNA]</scope>
    <source>
        <strain evidence="1 2">S1</strain>
    </source>
</reference>
<accession>A0A1E7YU17</accession>
<evidence type="ECO:0000313" key="2">
    <source>
        <dbReference type="Proteomes" id="UP000175707"/>
    </source>
</evidence>
<comment type="caution">
    <text evidence="1">The sequence shown here is derived from an EMBL/GenBank/DDBJ whole genome shotgun (WGS) entry which is preliminary data.</text>
</comment>
<dbReference type="AlphaFoldDB" id="A0A1E7YU17"/>
<gene>
    <name evidence="1" type="ORF">BAE30_10185</name>
</gene>
<dbReference type="Proteomes" id="UP000175707">
    <property type="component" value="Unassembled WGS sequence"/>
</dbReference>
<evidence type="ECO:0000313" key="1">
    <source>
        <dbReference type="EMBL" id="OFC56193.1"/>
    </source>
</evidence>
<organism evidence="1 2">
    <name type="scientific">Acidithiobacillus caldus</name>
    <dbReference type="NCBI Taxonomy" id="33059"/>
    <lineage>
        <taxon>Bacteria</taxon>
        <taxon>Pseudomonadati</taxon>
        <taxon>Pseudomonadota</taxon>
        <taxon>Acidithiobacillia</taxon>
        <taxon>Acidithiobacillales</taxon>
        <taxon>Acidithiobacillaceae</taxon>
        <taxon>Acidithiobacillus</taxon>
    </lineage>
</organism>
<name>A0A1E7YU17_9PROT</name>